<dbReference type="GO" id="GO:0016787">
    <property type="term" value="F:hydrolase activity"/>
    <property type="evidence" value="ECO:0007669"/>
    <property type="project" value="InterPro"/>
</dbReference>
<accession>A0A0D3JX62</accession>
<feature type="domain" description="Helicase-associated" evidence="2">
    <location>
        <begin position="601"/>
        <end position="676"/>
    </location>
</feature>
<dbReference type="KEGG" id="ehx:EMIHUDRAFT_468761"/>
<dbReference type="PANTHER" id="PTHR33418:SF1">
    <property type="entry name" value="HELICASE-ASSOCIATED DOMAIN-CONTAINING PROTEIN"/>
    <property type="match status" value="1"/>
</dbReference>
<feature type="domain" description="Helicase-associated" evidence="2">
    <location>
        <begin position="439"/>
        <end position="514"/>
    </location>
</feature>
<dbReference type="InterPro" id="IPR006935">
    <property type="entry name" value="Helicase/UvrB_N"/>
</dbReference>
<dbReference type="Gene3D" id="3.40.50.300">
    <property type="entry name" value="P-loop containing nucleotide triphosphate hydrolases"/>
    <property type="match status" value="1"/>
</dbReference>
<dbReference type="Proteomes" id="UP000013827">
    <property type="component" value="Unassembled WGS sequence"/>
</dbReference>
<dbReference type="EnsemblProtists" id="EOD28097">
    <property type="protein sequence ID" value="EOD28097"/>
    <property type="gene ID" value="EMIHUDRAFT_468761"/>
</dbReference>
<dbReference type="GeneID" id="17273642"/>
<proteinExistence type="predicted"/>
<reference evidence="5" key="1">
    <citation type="journal article" date="2013" name="Nature">
        <title>Pan genome of the phytoplankton Emiliania underpins its global distribution.</title>
        <authorList>
            <person name="Read B.A."/>
            <person name="Kegel J."/>
            <person name="Klute M.J."/>
            <person name="Kuo A."/>
            <person name="Lefebvre S.C."/>
            <person name="Maumus F."/>
            <person name="Mayer C."/>
            <person name="Miller J."/>
            <person name="Monier A."/>
            <person name="Salamov A."/>
            <person name="Young J."/>
            <person name="Aguilar M."/>
            <person name="Claverie J.M."/>
            <person name="Frickenhaus S."/>
            <person name="Gonzalez K."/>
            <person name="Herman E.K."/>
            <person name="Lin Y.C."/>
            <person name="Napier J."/>
            <person name="Ogata H."/>
            <person name="Sarno A.F."/>
            <person name="Shmutz J."/>
            <person name="Schroeder D."/>
            <person name="de Vargas C."/>
            <person name="Verret F."/>
            <person name="von Dassow P."/>
            <person name="Valentin K."/>
            <person name="Van de Peer Y."/>
            <person name="Wheeler G."/>
            <person name="Dacks J.B."/>
            <person name="Delwiche C.F."/>
            <person name="Dyhrman S.T."/>
            <person name="Glockner G."/>
            <person name="John U."/>
            <person name="Richards T."/>
            <person name="Worden A.Z."/>
            <person name="Zhang X."/>
            <person name="Grigoriev I.V."/>
            <person name="Allen A.E."/>
            <person name="Bidle K."/>
            <person name="Borodovsky M."/>
            <person name="Bowler C."/>
            <person name="Brownlee C."/>
            <person name="Cock J.M."/>
            <person name="Elias M."/>
            <person name="Gladyshev V.N."/>
            <person name="Groth M."/>
            <person name="Guda C."/>
            <person name="Hadaegh A."/>
            <person name="Iglesias-Rodriguez M.D."/>
            <person name="Jenkins J."/>
            <person name="Jones B.M."/>
            <person name="Lawson T."/>
            <person name="Leese F."/>
            <person name="Lindquist E."/>
            <person name="Lobanov A."/>
            <person name="Lomsadze A."/>
            <person name="Malik S.B."/>
            <person name="Marsh M.E."/>
            <person name="Mackinder L."/>
            <person name="Mock T."/>
            <person name="Mueller-Roeber B."/>
            <person name="Pagarete A."/>
            <person name="Parker M."/>
            <person name="Probert I."/>
            <person name="Quesneville H."/>
            <person name="Raines C."/>
            <person name="Rensing S.A."/>
            <person name="Riano-Pachon D.M."/>
            <person name="Richier S."/>
            <person name="Rokitta S."/>
            <person name="Shiraiwa Y."/>
            <person name="Soanes D.M."/>
            <person name="van der Giezen M."/>
            <person name="Wahlund T.M."/>
            <person name="Williams B."/>
            <person name="Wilson W."/>
            <person name="Wolfe G."/>
            <person name="Wurch L.L."/>
        </authorList>
    </citation>
    <scope>NUCLEOTIDE SEQUENCE</scope>
</reference>
<dbReference type="RefSeq" id="XP_005780526.1">
    <property type="nucleotide sequence ID" value="XM_005780469.1"/>
</dbReference>
<dbReference type="PaxDb" id="2903-EOD28097"/>
<name>A0A0D3JX62_EMIH1</name>
<keyword evidence="5" id="KW-1185">Reference proteome</keyword>
<feature type="domain" description="Helicase-associated" evidence="2">
    <location>
        <begin position="358"/>
        <end position="433"/>
    </location>
</feature>
<dbReference type="PANTHER" id="PTHR33418">
    <property type="entry name" value="HELICASE-ASSOCIATED"/>
    <property type="match status" value="1"/>
</dbReference>
<evidence type="ECO:0000256" key="1">
    <source>
        <dbReference type="SAM" id="MobiDB-lite"/>
    </source>
</evidence>
<dbReference type="HOGENOM" id="CLU_331063_0_0_1"/>
<dbReference type="GO" id="GO:0003677">
    <property type="term" value="F:DNA binding"/>
    <property type="evidence" value="ECO:0007669"/>
    <property type="project" value="InterPro"/>
</dbReference>
<dbReference type="Pfam" id="PF04851">
    <property type="entry name" value="ResIII"/>
    <property type="match status" value="1"/>
</dbReference>
<sequence>MIGSLFALALLSPRQPPARDARVASMSTASTTARPAVPPSAPPRELDSNHLHLLQATLDSSGGKAAVQRAACAAIVRVFGCSPGDGGGETGRGDGAGGGGAAPGDGEVASRATAVLPSGAGKTVLALRVAEALASSLTVVLIPARDLVSQSHRDWERWRSAPGPLDGLRSLAVCSSTSVPRAVLPRSTDTDVIATFLRETEGAPRVIFCTYQSADRVGAALREVGAAADLLDAEFREALAALVSGEARAGGPLDYSEWPEALRSVLLLPDRGDVQRAAERTVATVARELIDRWERMFGLLQAFREQEGHANVPRKHVEDGEQLGGWLSRQRKLHKQGLLPGMRAQRLEAVGVVWDARAEQWERMFGLLQAFREREAHANVPDRYVEDGEKLGSWLQTQRKRYKARGWSEAERKRGKASAMSDEEVERMEALGVAWDPLAEQWERMFALLQAFKQREGHTNVPAKHVEDGEKLGVWLSDQRKRYKARGLSEAECKRLSVSAMSDGAVERLEAVGVVWDARAEQLERMFGLLQAFREREGHTNVPYRHVEDGEKLGVCLSNQRKRYQARGWSEAERKCKKASAMSDEVVERLEALGVAWDVLAEQWERMFGLLQAFREREGHANVPYRHVEDGEKLGVWLGTQRKRYQARGLSEAERKRRYASALSDEEVERLEALGVVWDVLAEQWERMFGLLQAFREREGHANVPSGHVEDGEKLGSWLSTQRKRYQARGWSEAERKGRKTSAMSDGEVERLEVVGVALVVTPLVLGRRAAVAAGDMLQTERHTQHCVCMACRSNLKKEKRLRNRVNAFRYKKGGFGKKRFSNNRFEDRAVAAAKATEDAEFLSLIFTQSALAAEAEQAAAAEVAA</sequence>
<reference evidence="4" key="2">
    <citation type="submission" date="2024-10" db="UniProtKB">
        <authorList>
            <consortium name="EnsemblProtists"/>
        </authorList>
    </citation>
    <scope>IDENTIFICATION</scope>
</reference>
<dbReference type="eggNOG" id="ENOG502S8XU">
    <property type="taxonomic scope" value="Eukaryota"/>
</dbReference>
<organism evidence="4 5">
    <name type="scientific">Emiliania huxleyi (strain CCMP1516)</name>
    <dbReference type="NCBI Taxonomy" id="280463"/>
    <lineage>
        <taxon>Eukaryota</taxon>
        <taxon>Haptista</taxon>
        <taxon>Haptophyta</taxon>
        <taxon>Prymnesiophyceae</taxon>
        <taxon>Isochrysidales</taxon>
        <taxon>Noelaerhabdaceae</taxon>
        <taxon>Emiliania</taxon>
    </lineage>
</organism>
<feature type="domain" description="Helicase-associated" evidence="2">
    <location>
        <begin position="521"/>
        <end position="595"/>
    </location>
</feature>
<dbReference type="GO" id="GO:0005524">
    <property type="term" value="F:ATP binding"/>
    <property type="evidence" value="ECO:0007669"/>
    <property type="project" value="InterPro"/>
</dbReference>
<evidence type="ECO:0000313" key="4">
    <source>
        <dbReference type="EnsemblProtists" id="EOD28097"/>
    </source>
</evidence>
<dbReference type="Gene3D" id="6.10.140.530">
    <property type="match status" value="6"/>
</dbReference>
<protein>
    <recommendedName>
        <fullName evidence="6">Helicase-associated domain-containing protein</fullName>
    </recommendedName>
</protein>
<feature type="domain" description="Helicase-associated" evidence="2">
    <location>
        <begin position="292"/>
        <end position="352"/>
    </location>
</feature>
<dbReference type="SUPFAM" id="SSF52540">
    <property type="entry name" value="P-loop containing nucleoside triphosphate hydrolases"/>
    <property type="match status" value="1"/>
</dbReference>
<dbReference type="Pfam" id="PF03457">
    <property type="entry name" value="HA"/>
    <property type="match status" value="6"/>
</dbReference>
<feature type="domain" description="Helicase/UvrB N-terminal" evidence="3">
    <location>
        <begin position="109"/>
        <end position="162"/>
    </location>
</feature>
<evidence type="ECO:0000313" key="5">
    <source>
        <dbReference type="Proteomes" id="UP000013827"/>
    </source>
</evidence>
<dbReference type="InterPro" id="IPR027417">
    <property type="entry name" value="P-loop_NTPase"/>
</dbReference>
<dbReference type="AlphaFoldDB" id="A0A0D3JX62"/>
<evidence type="ECO:0000259" key="2">
    <source>
        <dbReference type="Pfam" id="PF03457"/>
    </source>
</evidence>
<feature type="region of interest" description="Disordered" evidence="1">
    <location>
        <begin position="16"/>
        <end position="47"/>
    </location>
</feature>
<evidence type="ECO:0008006" key="6">
    <source>
        <dbReference type="Google" id="ProtNLM"/>
    </source>
</evidence>
<dbReference type="InterPro" id="IPR005114">
    <property type="entry name" value="Helicase_assoc"/>
</dbReference>
<evidence type="ECO:0000259" key="3">
    <source>
        <dbReference type="Pfam" id="PF04851"/>
    </source>
</evidence>
<feature type="domain" description="Helicase-associated" evidence="2">
    <location>
        <begin position="682"/>
        <end position="756"/>
    </location>
</feature>